<accession>A0A011PU07</accession>
<evidence type="ECO:0000313" key="2">
    <source>
        <dbReference type="Proteomes" id="UP000021816"/>
    </source>
</evidence>
<organism evidence="1 2">
    <name type="scientific">Candidatus Accumulibacter appositus</name>
    <dbReference type="NCBI Taxonomy" id="1454003"/>
    <lineage>
        <taxon>Bacteria</taxon>
        <taxon>Pseudomonadati</taxon>
        <taxon>Pseudomonadota</taxon>
        <taxon>Betaproteobacteria</taxon>
        <taxon>Candidatus Accumulibacter</taxon>
    </lineage>
</organism>
<dbReference type="AlphaFoldDB" id="A0A011PU07"/>
<comment type="caution">
    <text evidence="1">The sequence shown here is derived from an EMBL/GenBank/DDBJ whole genome shotgun (WGS) entry which is preliminary data.</text>
</comment>
<reference evidence="1 2" key="1">
    <citation type="submission" date="2014-02" db="EMBL/GenBank/DDBJ databases">
        <title>Expanding our view of genomic diversity in Candidatus Accumulibacter clades.</title>
        <authorList>
            <person name="Skennerton C.T."/>
            <person name="Barr J.J."/>
            <person name="Slater F.R."/>
            <person name="Bond P.L."/>
            <person name="Tyson G.W."/>
        </authorList>
    </citation>
    <scope>NUCLEOTIDE SEQUENCE [LARGE SCALE GENOMIC DNA]</scope>
    <source>
        <strain evidence="2">BA-92</strain>
    </source>
</reference>
<dbReference type="EMBL" id="JEMX01000032">
    <property type="protein sequence ID" value="EXI80467.1"/>
    <property type="molecule type" value="Genomic_DNA"/>
</dbReference>
<name>A0A011PU07_9PROT</name>
<protein>
    <submittedName>
        <fullName evidence="1">Uncharacterized protein</fullName>
    </submittedName>
</protein>
<evidence type="ECO:0000313" key="1">
    <source>
        <dbReference type="EMBL" id="EXI80467.1"/>
    </source>
</evidence>
<proteinExistence type="predicted"/>
<gene>
    <name evidence="1" type="ORF">AW10_01797</name>
</gene>
<dbReference type="Proteomes" id="UP000021816">
    <property type="component" value="Unassembled WGS sequence"/>
</dbReference>
<sequence>MTRAYPIRVRPTLGVLVVQPLFLTGQVFAPSSE</sequence>